<dbReference type="Gene3D" id="3.10.690.10">
    <property type="entry name" value="Bifunctional nuclease domain"/>
    <property type="match status" value="1"/>
</dbReference>
<feature type="domain" description="BFN" evidence="1">
    <location>
        <begin position="1"/>
        <end position="132"/>
    </location>
</feature>
<organism evidence="2 3">
    <name type="scientific">Gloeothece verrucosa (strain PCC 7822)</name>
    <name type="common">Cyanothece sp. (strain PCC 7822)</name>
    <dbReference type="NCBI Taxonomy" id="497965"/>
    <lineage>
        <taxon>Bacteria</taxon>
        <taxon>Bacillati</taxon>
        <taxon>Cyanobacteriota</taxon>
        <taxon>Cyanophyceae</taxon>
        <taxon>Oscillatoriophycideae</taxon>
        <taxon>Chroococcales</taxon>
        <taxon>Aphanothecaceae</taxon>
        <taxon>Gloeothece</taxon>
        <taxon>Gloeothece verrucosa</taxon>
    </lineage>
</organism>
<dbReference type="SUPFAM" id="SSF103256">
    <property type="entry name" value="Hypothetical protein TM0160"/>
    <property type="match status" value="1"/>
</dbReference>
<gene>
    <name evidence="2" type="ordered locus">Cyan7822_3765</name>
</gene>
<reference evidence="3" key="1">
    <citation type="journal article" date="2011" name="MBio">
        <title>Novel metabolic attributes of the genus Cyanothece, comprising a group of unicellular nitrogen-fixing Cyanobacteria.</title>
        <authorList>
            <person name="Bandyopadhyay A."/>
            <person name="Elvitigala T."/>
            <person name="Welsh E."/>
            <person name="Stockel J."/>
            <person name="Liberton M."/>
            <person name="Min H."/>
            <person name="Sherman L.A."/>
            <person name="Pakrasi H.B."/>
        </authorList>
    </citation>
    <scope>NUCLEOTIDE SEQUENCE [LARGE SCALE GENOMIC DNA]</scope>
    <source>
        <strain evidence="3">PCC 7822</strain>
    </source>
</reference>
<dbReference type="EMBL" id="CP002198">
    <property type="protein sequence ID" value="ADN15701.1"/>
    <property type="molecule type" value="Genomic_DNA"/>
</dbReference>
<dbReference type="InterPro" id="IPR003729">
    <property type="entry name" value="Bi_nuclease_dom"/>
</dbReference>
<evidence type="ECO:0000259" key="1">
    <source>
        <dbReference type="PROSITE" id="PS51658"/>
    </source>
</evidence>
<dbReference type="PROSITE" id="PS51658">
    <property type="entry name" value="BFN"/>
    <property type="match status" value="1"/>
</dbReference>
<dbReference type="PANTHER" id="PTHR15160:SF1">
    <property type="entry name" value="VON HIPPEL-LINDAU DISEASE TUMOR SUPPRESSOR"/>
    <property type="match status" value="1"/>
</dbReference>
<keyword evidence="3" id="KW-1185">Reference proteome</keyword>
<name>E0UI49_GLOV7</name>
<dbReference type="KEGG" id="cyj:Cyan7822_3765"/>
<dbReference type="STRING" id="497965.Cyan7822_3765"/>
<dbReference type="RefSeq" id="WP_013323769.1">
    <property type="nucleotide sequence ID" value="NC_014501.1"/>
</dbReference>
<sequence length="235" mass="26015">MIEMQVASVALDIITKNPRVLLKDISDNYFISIEIGQKEAQSIIAAIHNQHGPRPMTHDLFANLLKACKLPLKGVIIHGLEENTFYAHLCVQQGEITHEIDSRPSDAIALALRTHTPIWATENLLRLAAIPIDETSENPELSNSKTVLRSAQLLQQLKEAISTSVDLSDTDKFEALEQIDTLIQIVSHPKDENLKKNAKTAIKILLGTVAIIPPKAKVVEAYKKLMPEILSLLSL</sequence>
<dbReference type="AlphaFoldDB" id="E0UI49"/>
<evidence type="ECO:0000313" key="3">
    <source>
        <dbReference type="Proteomes" id="UP000008206"/>
    </source>
</evidence>
<dbReference type="PANTHER" id="PTHR15160">
    <property type="entry name" value="VON HIPPEL-LINDAU PROTEIN"/>
    <property type="match status" value="1"/>
</dbReference>
<dbReference type="InterPro" id="IPR036104">
    <property type="entry name" value="BFN_sf"/>
</dbReference>
<dbReference type="OrthoDB" id="9788698at2"/>
<evidence type="ECO:0000313" key="2">
    <source>
        <dbReference type="EMBL" id="ADN15701.1"/>
    </source>
</evidence>
<dbReference type="Proteomes" id="UP000008206">
    <property type="component" value="Chromosome"/>
</dbReference>
<protein>
    <recommendedName>
        <fullName evidence="1">BFN domain-containing protein</fullName>
    </recommendedName>
</protein>
<accession>E0UI49</accession>
<dbReference type="GO" id="GO:0004518">
    <property type="term" value="F:nuclease activity"/>
    <property type="evidence" value="ECO:0007669"/>
    <property type="project" value="InterPro"/>
</dbReference>
<dbReference type="Pfam" id="PF02577">
    <property type="entry name" value="BFN_dom"/>
    <property type="match status" value="1"/>
</dbReference>
<dbReference type="eggNOG" id="COG1259">
    <property type="taxonomic scope" value="Bacteria"/>
</dbReference>
<dbReference type="HOGENOM" id="CLU_1178661_0_0_3"/>
<proteinExistence type="predicted"/>